<dbReference type="RefSeq" id="WP_089966853.1">
    <property type="nucleotide sequence ID" value="NZ_FOCQ01000005.1"/>
</dbReference>
<evidence type="ECO:0000256" key="3">
    <source>
        <dbReference type="ARBA" id="ARBA00022840"/>
    </source>
</evidence>
<keyword evidence="3 4" id="KW-0067">ATP-binding</keyword>
<proteinExistence type="predicted"/>
<dbReference type="Proteomes" id="UP000199695">
    <property type="component" value="Unassembled WGS sequence"/>
</dbReference>
<organism evidence="6 7">
    <name type="scientific">Lihuaxuella thermophila</name>
    <dbReference type="NCBI Taxonomy" id="1173111"/>
    <lineage>
        <taxon>Bacteria</taxon>
        <taxon>Bacillati</taxon>
        <taxon>Bacillota</taxon>
        <taxon>Bacilli</taxon>
        <taxon>Bacillales</taxon>
        <taxon>Thermoactinomycetaceae</taxon>
        <taxon>Lihuaxuella</taxon>
    </lineage>
</organism>
<dbReference type="InterPro" id="IPR011761">
    <property type="entry name" value="ATP-grasp"/>
</dbReference>
<dbReference type="PROSITE" id="PS50975">
    <property type="entry name" value="ATP_GRASP"/>
    <property type="match status" value="1"/>
</dbReference>
<keyword evidence="7" id="KW-1185">Reference proteome</keyword>
<dbReference type="GO" id="GO:0005524">
    <property type="term" value="F:ATP binding"/>
    <property type="evidence" value="ECO:0007669"/>
    <property type="project" value="UniProtKB-UniRule"/>
</dbReference>
<dbReference type="STRING" id="1173111.SAMN05444955_105216"/>
<evidence type="ECO:0000313" key="6">
    <source>
        <dbReference type="EMBL" id="SEN07430.1"/>
    </source>
</evidence>
<dbReference type="GO" id="GO:0046872">
    <property type="term" value="F:metal ion binding"/>
    <property type="evidence" value="ECO:0007669"/>
    <property type="project" value="InterPro"/>
</dbReference>
<keyword evidence="1" id="KW-0436">Ligase</keyword>
<dbReference type="InterPro" id="IPR013651">
    <property type="entry name" value="ATP-grasp_RimK-type"/>
</dbReference>
<evidence type="ECO:0000313" key="7">
    <source>
        <dbReference type="Proteomes" id="UP000199695"/>
    </source>
</evidence>
<evidence type="ECO:0000259" key="5">
    <source>
        <dbReference type="PROSITE" id="PS50975"/>
    </source>
</evidence>
<dbReference type="InterPro" id="IPR013815">
    <property type="entry name" value="ATP_grasp_subdomain_1"/>
</dbReference>
<protein>
    <submittedName>
        <fullName evidence="6">ATP-grasp domain-containing protein</fullName>
    </submittedName>
</protein>
<dbReference type="PANTHER" id="PTHR43585">
    <property type="entry name" value="FUMIPYRROLE BIOSYNTHESIS PROTEIN C"/>
    <property type="match status" value="1"/>
</dbReference>
<evidence type="ECO:0000256" key="2">
    <source>
        <dbReference type="ARBA" id="ARBA00022741"/>
    </source>
</evidence>
<dbReference type="Gene3D" id="3.40.50.20">
    <property type="match status" value="1"/>
</dbReference>
<dbReference type="Gene3D" id="3.30.470.20">
    <property type="entry name" value="ATP-grasp fold, B domain"/>
    <property type="match status" value="1"/>
</dbReference>
<dbReference type="SUPFAM" id="SSF56059">
    <property type="entry name" value="Glutathione synthetase ATP-binding domain-like"/>
    <property type="match status" value="1"/>
</dbReference>
<dbReference type="OrthoDB" id="9803907at2"/>
<feature type="domain" description="ATP-grasp" evidence="5">
    <location>
        <begin position="111"/>
        <end position="302"/>
    </location>
</feature>
<reference evidence="6 7" key="1">
    <citation type="submission" date="2016-10" db="EMBL/GenBank/DDBJ databases">
        <authorList>
            <person name="de Groot N.N."/>
        </authorList>
    </citation>
    <scope>NUCLEOTIDE SEQUENCE [LARGE SCALE GENOMIC DNA]</scope>
    <source>
        <strain evidence="6 7">DSM 46701</strain>
    </source>
</reference>
<dbReference type="GO" id="GO:0016874">
    <property type="term" value="F:ligase activity"/>
    <property type="evidence" value="ECO:0007669"/>
    <property type="project" value="UniProtKB-KW"/>
</dbReference>
<sequence length="401" mass="45904">MSILIFNKLPHSDVPYEKWLEDLNEELLLLTARKWAKDFNGYAQIMSFDDYDTNNAIEWIALEWYKQYPYHTVIATAERDILRAARIRQLLGIDGQSWESALSFRNKVKMKQILSEAKIEVPPFKLLETPVDLYEFIEENGYPVVVKPVDGMGSRNTTVLHDREETIRYLTEGLTPNLEVEKFIEGQMYHIDGLVLDGELIHIWPSKYINDCLAFHEGKCLGSHLLEPKNPLTPRLKAYVASLLNALPTPLHTTFHAEVFHTPQDELIVCEVACRTGGSRIVEEFRQAFEIDLTKLSVQAQCGLKVEIPERVMNGADPKSQFGFIGIPPKQGIFHSGPAWDHLPPWVTEYKLLAESGQYFTGAHTSVDYVVTLVVKGDSERQVYQRLLEMADFFEQTMVWG</sequence>
<evidence type="ECO:0000256" key="4">
    <source>
        <dbReference type="PROSITE-ProRule" id="PRU00409"/>
    </source>
</evidence>
<dbReference type="EMBL" id="FOCQ01000005">
    <property type="protein sequence ID" value="SEN07430.1"/>
    <property type="molecule type" value="Genomic_DNA"/>
</dbReference>
<keyword evidence="2 4" id="KW-0547">Nucleotide-binding</keyword>
<dbReference type="InterPro" id="IPR052032">
    <property type="entry name" value="ATP-dep_AA_Ligase"/>
</dbReference>
<dbReference type="AlphaFoldDB" id="A0A1H8DJJ6"/>
<dbReference type="Gene3D" id="3.30.1490.20">
    <property type="entry name" value="ATP-grasp fold, A domain"/>
    <property type="match status" value="1"/>
</dbReference>
<gene>
    <name evidence="6" type="ORF">SAMN05444955_105216</name>
</gene>
<evidence type="ECO:0000256" key="1">
    <source>
        <dbReference type="ARBA" id="ARBA00022598"/>
    </source>
</evidence>
<accession>A0A1H8DJJ6</accession>
<dbReference type="PANTHER" id="PTHR43585:SF2">
    <property type="entry name" value="ATP-GRASP ENZYME FSQD"/>
    <property type="match status" value="1"/>
</dbReference>
<name>A0A1H8DJJ6_9BACL</name>
<dbReference type="Pfam" id="PF08443">
    <property type="entry name" value="RimK"/>
    <property type="match status" value="1"/>
</dbReference>